<reference evidence="4" key="2">
    <citation type="submission" date="2023-01" db="EMBL/GenBank/DDBJ databases">
        <title>Draft genome sequence of Portibacter lacus strain NBRC 108769.</title>
        <authorList>
            <person name="Sun Q."/>
            <person name="Mori K."/>
        </authorList>
    </citation>
    <scope>NUCLEOTIDE SEQUENCE</scope>
    <source>
        <strain evidence="4">NBRC 108769</strain>
    </source>
</reference>
<feature type="binding site" evidence="2">
    <location>
        <position position="166"/>
    </location>
    <ligand>
        <name>Mn(2+)</name>
        <dbReference type="ChEBI" id="CHEBI:29035"/>
        <label>2</label>
    </ligand>
</feature>
<dbReference type="InterPro" id="IPR011650">
    <property type="entry name" value="Peptidase_M20_dimer"/>
</dbReference>
<feature type="binding site" evidence="2">
    <location>
        <position position="366"/>
    </location>
    <ligand>
        <name>Mn(2+)</name>
        <dbReference type="ChEBI" id="CHEBI:29035"/>
        <label>2</label>
    </ligand>
</feature>
<dbReference type="InterPro" id="IPR036264">
    <property type="entry name" value="Bact_exopeptidase_dim_dom"/>
</dbReference>
<dbReference type="AlphaFoldDB" id="A0AA37WHH2"/>
<feature type="binding site" evidence="2">
    <location>
        <position position="103"/>
    </location>
    <ligand>
        <name>Mn(2+)</name>
        <dbReference type="ChEBI" id="CHEBI:29035"/>
        <label>2</label>
    </ligand>
</feature>
<name>A0AA37WHH2_9BACT</name>
<comment type="cofactor">
    <cofactor evidence="2">
        <name>Mn(2+)</name>
        <dbReference type="ChEBI" id="CHEBI:29035"/>
    </cofactor>
    <text evidence="2">The Mn(2+) ion enhances activity.</text>
</comment>
<reference evidence="4" key="1">
    <citation type="journal article" date="2014" name="Int. J. Syst. Evol. Microbiol.">
        <title>Complete genome sequence of Corynebacterium casei LMG S-19264T (=DSM 44701T), isolated from a smear-ripened cheese.</title>
        <authorList>
            <consortium name="US DOE Joint Genome Institute (JGI-PGF)"/>
            <person name="Walter F."/>
            <person name="Albersmeier A."/>
            <person name="Kalinowski J."/>
            <person name="Ruckert C."/>
        </authorList>
    </citation>
    <scope>NUCLEOTIDE SEQUENCE</scope>
    <source>
        <strain evidence="4">NBRC 108769</strain>
    </source>
</reference>
<dbReference type="Proteomes" id="UP001156666">
    <property type="component" value="Unassembled WGS sequence"/>
</dbReference>
<dbReference type="PANTHER" id="PTHR11014:SF63">
    <property type="entry name" value="METALLOPEPTIDASE, PUTATIVE (AFU_ORTHOLOGUE AFUA_6G09600)-RELATED"/>
    <property type="match status" value="1"/>
</dbReference>
<dbReference type="SUPFAM" id="SSF53187">
    <property type="entry name" value="Zn-dependent exopeptidases"/>
    <property type="match status" value="1"/>
</dbReference>
<dbReference type="Gene3D" id="3.30.70.360">
    <property type="match status" value="1"/>
</dbReference>
<keyword evidence="1" id="KW-0378">Hydrolase</keyword>
<dbReference type="GO" id="GO:0019877">
    <property type="term" value="P:diaminopimelate biosynthetic process"/>
    <property type="evidence" value="ECO:0007669"/>
    <property type="project" value="UniProtKB-ARBA"/>
</dbReference>
<sequence>MINKIKALATNYFPEVIGIRNHLHAHPELSFEEKETSDFISAELTKKGIEHERNWGGHGIVVNLVNDPSFPTIALRADIDALPIQEENDVPYKSKNAGVMHACGHDVHSSSMLGTVFILNDLGKETGKNFKIIFQPAEEKLPGGASILIKEGVLENPKPATILGQHVHPILAAGKVGFRPGLYMASADEIYMTIRGKGGHAAIPHENIDTVLMASSIIVNLQQVVSRRSNPTIPTVLSFGKINSIGGATNIIPDEIKIEGTFRTMDEEWRAKANGIIEKLAREIAESMGGVCEIEIMKGYPCLINEVKSTEAARQAAQAYLGEENVVELPIRMTSEDFAFYTQKIPACFYRLGTGNVAKGITSSVHTPTFDIDEDSLRISSGLMAYIAINQ</sequence>
<dbReference type="FunFam" id="3.30.70.360:FF:000001">
    <property type="entry name" value="N-acetyldiaminopimelate deacetylase"/>
    <property type="match status" value="1"/>
</dbReference>
<evidence type="ECO:0000313" key="4">
    <source>
        <dbReference type="EMBL" id="GLR19364.1"/>
    </source>
</evidence>
<comment type="caution">
    <text evidence="4">The sequence shown here is derived from an EMBL/GenBank/DDBJ whole genome shotgun (WGS) entry which is preliminary data.</text>
</comment>
<feature type="binding site" evidence="2">
    <location>
        <position position="139"/>
    </location>
    <ligand>
        <name>Mn(2+)</name>
        <dbReference type="ChEBI" id="CHEBI:29035"/>
        <label>2</label>
    </ligand>
</feature>
<proteinExistence type="predicted"/>
<feature type="binding site" evidence="2">
    <location>
        <position position="105"/>
    </location>
    <ligand>
        <name>Mn(2+)</name>
        <dbReference type="ChEBI" id="CHEBI:29035"/>
        <label>2</label>
    </ligand>
</feature>
<organism evidence="4 5">
    <name type="scientific">Portibacter lacus</name>
    <dbReference type="NCBI Taxonomy" id="1099794"/>
    <lineage>
        <taxon>Bacteria</taxon>
        <taxon>Pseudomonadati</taxon>
        <taxon>Bacteroidota</taxon>
        <taxon>Saprospiria</taxon>
        <taxon>Saprospirales</taxon>
        <taxon>Haliscomenobacteraceae</taxon>
        <taxon>Portibacter</taxon>
    </lineage>
</organism>
<evidence type="ECO:0000256" key="2">
    <source>
        <dbReference type="PIRSR" id="PIRSR005962-1"/>
    </source>
</evidence>
<gene>
    <name evidence="4" type="ORF">GCM10007940_39800</name>
</gene>
<dbReference type="PANTHER" id="PTHR11014">
    <property type="entry name" value="PEPTIDASE M20 FAMILY MEMBER"/>
    <property type="match status" value="1"/>
</dbReference>
<protein>
    <submittedName>
        <fullName evidence="4">N-acyl-L-amino acid amidohydrolase</fullName>
    </submittedName>
</protein>
<dbReference type="RefSeq" id="WP_235291934.1">
    <property type="nucleotide sequence ID" value="NZ_BSOH01000027.1"/>
</dbReference>
<evidence type="ECO:0000256" key="1">
    <source>
        <dbReference type="ARBA" id="ARBA00022801"/>
    </source>
</evidence>
<dbReference type="Pfam" id="PF01546">
    <property type="entry name" value="Peptidase_M20"/>
    <property type="match status" value="1"/>
</dbReference>
<dbReference type="GO" id="GO:0046872">
    <property type="term" value="F:metal ion binding"/>
    <property type="evidence" value="ECO:0007669"/>
    <property type="project" value="UniProtKB-KW"/>
</dbReference>
<dbReference type="GO" id="GO:0050118">
    <property type="term" value="F:N-acetyldiaminopimelate deacetylase activity"/>
    <property type="evidence" value="ECO:0007669"/>
    <property type="project" value="UniProtKB-ARBA"/>
</dbReference>
<dbReference type="Pfam" id="PF07687">
    <property type="entry name" value="M20_dimer"/>
    <property type="match status" value="1"/>
</dbReference>
<dbReference type="NCBIfam" id="TIGR01891">
    <property type="entry name" value="amidohydrolases"/>
    <property type="match status" value="1"/>
</dbReference>
<dbReference type="Gene3D" id="3.40.630.10">
    <property type="entry name" value="Zn peptidases"/>
    <property type="match status" value="1"/>
</dbReference>
<feature type="domain" description="Peptidase M20 dimerisation" evidence="3">
    <location>
        <begin position="192"/>
        <end position="286"/>
    </location>
</feature>
<keyword evidence="2" id="KW-0479">Metal-binding</keyword>
<dbReference type="PIRSF" id="PIRSF005962">
    <property type="entry name" value="Pept_M20D_amidohydro"/>
    <property type="match status" value="1"/>
</dbReference>
<dbReference type="SUPFAM" id="SSF55031">
    <property type="entry name" value="Bacterial exopeptidase dimerisation domain"/>
    <property type="match status" value="1"/>
</dbReference>
<evidence type="ECO:0000259" key="3">
    <source>
        <dbReference type="Pfam" id="PF07687"/>
    </source>
</evidence>
<keyword evidence="2" id="KW-0464">Manganese</keyword>
<accession>A0AA37WHH2</accession>
<dbReference type="InterPro" id="IPR017439">
    <property type="entry name" value="Amidohydrolase"/>
</dbReference>
<dbReference type="EMBL" id="BSOH01000027">
    <property type="protein sequence ID" value="GLR19364.1"/>
    <property type="molecule type" value="Genomic_DNA"/>
</dbReference>
<dbReference type="InterPro" id="IPR002933">
    <property type="entry name" value="Peptidase_M20"/>
</dbReference>
<evidence type="ECO:0000313" key="5">
    <source>
        <dbReference type="Proteomes" id="UP001156666"/>
    </source>
</evidence>
<keyword evidence="5" id="KW-1185">Reference proteome</keyword>